<keyword evidence="5 7" id="KW-1133">Transmembrane helix</keyword>
<dbReference type="EMBL" id="CDQK01000003">
    <property type="protein sequence ID" value="CEP22722.1"/>
    <property type="molecule type" value="Genomic_DNA"/>
</dbReference>
<dbReference type="InterPro" id="IPR045122">
    <property type="entry name" value="Csc1-like"/>
</dbReference>
<feature type="transmembrane region" description="Helical" evidence="7">
    <location>
        <begin position="590"/>
        <end position="619"/>
    </location>
</feature>
<evidence type="ECO:0000256" key="1">
    <source>
        <dbReference type="ARBA" id="ARBA00004141"/>
    </source>
</evidence>
<evidence type="ECO:0000256" key="5">
    <source>
        <dbReference type="ARBA" id="ARBA00022989"/>
    </source>
</evidence>
<dbReference type="AlphaFoldDB" id="A0A0H5C4P1"/>
<dbReference type="GO" id="GO:0005227">
    <property type="term" value="F:calcium-activated cation channel activity"/>
    <property type="evidence" value="ECO:0007669"/>
    <property type="project" value="InterPro"/>
</dbReference>
<name>A0A0H5C4P1_CYBJN</name>
<keyword evidence="6 7" id="KW-0472">Membrane</keyword>
<feature type="transmembrane region" description="Helical" evidence="7">
    <location>
        <begin position="706"/>
        <end position="726"/>
    </location>
</feature>
<feature type="transmembrane region" description="Helical" evidence="7">
    <location>
        <begin position="455"/>
        <end position="480"/>
    </location>
</feature>
<evidence type="ECO:0000259" key="10">
    <source>
        <dbReference type="Pfam" id="PF13967"/>
    </source>
</evidence>
<dbReference type="InterPro" id="IPR022257">
    <property type="entry name" value="PHM7_ext"/>
</dbReference>
<evidence type="ECO:0008006" key="14">
    <source>
        <dbReference type="Google" id="ProtNLM"/>
    </source>
</evidence>
<feature type="transmembrane region" description="Helical" evidence="7">
    <location>
        <begin position="47"/>
        <end position="68"/>
    </location>
</feature>
<feature type="transmembrane region" description="Helical" evidence="7">
    <location>
        <begin position="545"/>
        <end position="570"/>
    </location>
</feature>
<comment type="subcellular location">
    <subcellularLocation>
        <location evidence="1">Membrane</location>
        <topology evidence="1">Multi-pass membrane protein</topology>
    </subcellularLocation>
</comment>
<accession>A0A0H5C4P1</accession>
<dbReference type="Proteomes" id="UP000038830">
    <property type="component" value="Unassembled WGS sequence"/>
</dbReference>
<evidence type="ECO:0000259" key="8">
    <source>
        <dbReference type="Pfam" id="PF02714"/>
    </source>
</evidence>
<evidence type="ECO:0000259" key="9">
    <source>
        <dbReference type="Pfam" id="PF12621"/>
    </source>
</evidence>
<dbReference type="Pfam" id="PF13967">
    <property type="entry name" value="RSN1_TM"/>
    <property type="match status" value="1"/>
</dbReference>
<dbReference type="GO" id="GO:0005886">
    <property type="term" value="C:plasma membrane"/>
    <property type="evidence" value="ECO:0007669"/>
    <property type="project" value="TreeGrafter"/>
</dbReference>
<feature type="transmembrane region" description="Helical" evidence="7">
    <location>
        <begin position="500"/>
        <end position="524"/>
    </location>
</feature>
<evidence type="ECO:0000256" key="2">
    <source>
        <dbReference type="ARBA" id="ARBA00007779"/>
    </source>
</evidence>
<feature type="domain" description="CSC1/OSCA1-like cytosolic" evidence="11">
    <location>
        <begin position="240"/>
        <end position="437"/>
    </location>
</feature>
<dbReference type="PANTHER" id="PTHR13018:SF20">
    <property type="entry name" value="SPORULATION-SPECIFIC PROTEIN 75"/>
    <property type="match status" value="1"/>
</dbReference>
<feature type="transmembrane region" description="Helical" evidence="7">
    <location>
        <begin position="121"/>
        <end position="144"/>
    </location>
</feature>
<evidence type="ECO:0000256" key="7">
    <source>
        <dbReference type="SAM" id="Phobius"/>
    </source>
</evidence>
<protein>
    <recommendedName>
        <fullName evidence="14">DUF221-domain-containing protein</fullName>
    </recommendedName>
</protein>
<dbReference type="Pfam" id="PF02714">
    <property type="entry name" value="RSN1_7TM"/>
    <property type="match status" value="1"/>
</dbReference>
<dbReference type="PANTHER" id="PTHR13018">
    <property type="entry name" value="PROBABLE MEMBRANE PROTEIN DUF221-RELATED"/>
    <property type="match status" value="1"/>
</dbReference>
<feature type="transmembrane region" description="Helical" evidence="7">
    <location>
        <begin position="190"/>
        <end position="210"/>
    </location>
</feature>
<evidence type="ECO:0000256" key="4">
    <source>
        <dbReference type="ARBA" id="ARBA00022692"/>
    </source>
</evidence>
<dbReference type="Pfam" id="PF14703">
    <property type="entry name" value="PHM7_cyt"/>
    <property type="match status" value="1"/>
</dbReference>
<sequence>MSLLSSGFDNSTAQEIASSQFLHLLDFLNTSRVGSAQKAAGISFQTFFSSLVVSGLFCVFQIVAFSLLRTKLNNIYQPNCYYIPDDEKIEPLNEGLFSWVPFVICAPLKDYFSLGLDSYFFLRYLSFLVKLFLGLAILNLPVLIPVNYVSGYNYYKANEIIQYTNGTFPRVDGLDCISMSNIAPLFSSRLSVHLTMAMISIGWFHLLLILELNHYVKQKNTYLSEISKFAPLYQHRDYNNTIMIDNVPRGLLDRMKLAKLFNSLCGARIKNVWFVYDYGEIQTLYQKEQKIADRLEYLLTAHITSRFFEQDNSALINDNTQYKTNFWKFVWYNWKFVKLDFTNGWSRPRIKFCSMMTKLKLTENDYKINHNLLAQTKLRLIAKEKSPLTDHKYNKVFIQFKDPFHLEILNQIQLSGTINELDKTLIYINPKDMIWDNLAVQSNFLCFARTLVGNVLTFCVIIGWVIPVAFIGLISQMPYMTALIPFLSWLNYLPTYVTDVISNFASVILLMSLAELVPHIFRWISFIKCKRTGAEVELDVQKVMFIFLFIHLFLIVTISSGFTVIVEGLVNNPVSIPNILATNFPKCSNFFFSYVIIRGLSYFGNNLLQVYQLFCNVFVYPYIDFTPRQKFNRISSPPHYRWGSVYPTFAVLGSIGLVYCILSPLILVFCIVTFLLVLFSFKYTLRYQYSMENVSENYGQHFPTALFQLYSGVYFMEVCLIGLFALSRDENGMANCLCLSLLTCFLLVATAAAHHQIKQVYGRLLAKNTPLNMSRNASTFDELESRSSELNLHMYNDTFYRQCFQHNQRVIWVPKDCYNVSSDEVIGLCQRGVETSNASCELTTNGDILVFSNPPDYTIL</sequence>
<proteinExistence type="inferred from homology"/>
<feature type="domain" description="CSC1/OSCA1-like 7TM region" evidence="8">
    <location>
        <begin position="449"/>
        <end position="724"/>
    </location>
</feature>
<feature type="domain" description="10TM putative phosphate transporter extracellular tail" evidence="9">
    <location>
        <begin position="788"/>
        <end position="856"/>
    </location>
</feature>
<comment type="similarity">
    <text evidence="2">Belongs to the CSC1 (TC 1.A.17) family.</text>
</comment>
<evidence type="ECO:0000313" key="12">
    <source>
        <dbReference type="EMBL" id="CEP22722.1"/>
    </source>
</evidence>
<keyword evidence="4 7" id="KW-0812">Transmembrane</keyword>
<evidence type="ECO:0000256" key="3">
    <source>
        <dbReference type="ARBA" id="ARBA00022448"/>
    </source>
</evidence>
<keyword evidence="3" id="KW-0813">Transport</keyword>
<gene>
    <name evidence="12" type="ORF">BN1211_3131</name>
</gene>
<evidence type="ECO:0000313" key="13">
    <source>
        <dbReference type="Proteomes" id="UP000038830"/>
    </source>
</evidence>
<reference evidence="13" key="1">
    <citation type="journal article" date="2015" name="J. Biotechnol.">
        <title>The structure of the Cyberlindnera jadinii genome and its relation to Candida utilis analyzed by the occurrence of single nucleotide polymorphisms.</title>
        <authorList>
            <person name="Rupp O."/>
            <person name="Brinkrolf K."/>
            <person name="Buerth C."/>
            <person name="Kunigo M."/>
            <person name="Schneider J."/>
            <person name="Jaenicke S."/>
            <person name="Goesmann A."/>
            <person name="Puehler A."/>
            <person name="Jaeger K.-E."/>
            <person name="Ernst J.F."/>
        </authorList>
    </citation>
    <scope>NUCLEOTIDE SEQUENCE [LARGE SCALE GENOMIC DNA]</scope>
    <source>
        <strain evidence="13">ATCC 18201 / CBS 1600 / BCRC 20928 / JCM 3617 / NBRC 0987 / NRRL Y-1542</strain>
    </source>
</reference>
<dbReference type="Pfam" id="PF12621">
    <property type="entry name" value="PHM7_ext"/>
    <property type="match status" value="1"/>
</dbReference>
<evidence type="ECO:0000259" key="11">
    <source>
        <dbReference type="Pfam" id="PF14703"/>
    </source>
</evidence>
<dbReference type="InterPro" id="IPR003864">
    <property type="entry name" value="CSC1/OSCA1-like_7TM"/>
</dbReference>
<feature type="domain" description="CSC1/OSCA1-like N-terminal transmembrane" evidence="10">
    <location>
        <begin position="47"/>
        <end position="209"/>
    </location>
</feature>
<feature type="transmembrane region" description="Helical" evidence="7">
    <location>
        <begin position="732"/>
        <end position="753"/>
    </location>
</feature>
<feature type="transmembrane region" description="Helical" evidence="7">
    <location>
        <begin position="665"/>
        <end position="685"/>
    </location>
</feature>
<dbReference type="InterPro" id="IPR027815">
    <property type="entry name" value="CSC1/OSCA1-like_cyt"/>
</dbReference>
<organism evidence="12 13">
    <name type="scientific">Cyberlindnera jadinii (strain ATCC 18201 / CBS 1600 / BCRC 20928 / JCM 3617 / NBRC 0987 / NRRL Y-1542)</name>
    <name type="common">Torula yeast</name>
    <name type="synonym">Candida utilis</name>
    <dbReference type="NCBI Taxonomy" id="983966"/>
    <lineage>
        <taxon>Eukaryota</taxon>
        <taxon>Fungi</taxon>
        <taxon>Dikarya</taxon>
        <taxon>Ascomycota</taxon>
        <taxon>Saccharomycotina</taxon>
        <taxon>Saccharomycetes</taxon>
        <taxon>Phaffomycetales</taxon>
        <taxon>Phaffomycetaceae</taxon>
        <taxon>Cyberlindnera</taxon>
    </lineage>
</organism>
<dbReference type="InterPro" id="IPR032880">
    <property type="entry name" value="CSC1/OSCA1-like_N"/>
</dbReference>
<evidence type="ECO:0000256" key="6">
    <source>
        <dbReference type="ARBA" id="ARBA00023136"/>
    </source>
</evidence>